<dbReference type="InterPro" id="IPR043136">
    <property type="entry name" value="B30.2/SPRY_sf"/>
</dbReference>
<evidence type="ECO:0000256" key="2">
    <source>
        <dbReference type="ARBA" id="ARBA00022737"/>
    </source>
</evidence>
<dbReference type="OrthoDB" id="6078042at2759"/>
<dbReference type="AlphaFoldDB" id="A0A1L8GS71"/>
<organism evidence="5 6">
    <name type="scientific">Xenopus laevis</name>
    <name type="common">African clawed frog</name>
    <dbReference type="NCBI Taxonomy" id="8355"/>
    <lineage>
        <taxon>Eukaryota</taxon>
        <taxon>Metazoa</taxon>
        <taxon>Chordata</taxon>
        <taxon>Craniata</taxon>
        <taxon>Vertebrata</taxon>
        <taxon>Euteleostomi</taxon>
        <taxon>Amphibia</taxon>
        <taxon>Batrachia</taxon>
        <taxon>Anura</taxon>
        <taxon>Pipoidea</taxon>
        <taxon>Pipidae</taxon>
        <taxon>Xenopodinae</taxon>
        <taxon>Xenopus</taxon>
        <taxon>Xenopus</taxon>
    </lineage>
</organism>
<keyword evidence="2" id="KW-0677">Repeat</keyword>
<reference evidence="5" key="1">
    <citation type="submission" date="2024-06" db="UniProtKB">
        <authorList>
            <consortium name="RefSeq"/>
        </authorList>
    </citation>
    <scope>NUCLEOTIDE SEQUENCE [LARGE SCALE GENOMIC DNA]</scope>
    <source>
        <strain evidence="5">J_2021</strain>
    </source>
</reference>
<dbReference type="InterPro" id="IPR006573">
    <property type="entry name" value="NHR_dom"/>
</dbReference>
<dbReference type="AGR" id="Xenbase:XB-GENE-17342109"/>
<evidence type="ECO:0000256" key="1">
    <source>
        <dbReference type="ARBA" id="ARBA00022723"/>
    </source>
</evidence>
<evidence type="ECO:0000256" key="4">
    <source>
        <dbReference type="ARBA" id="ARBA00022833"/>
    </source>
</evidence>
<dbReference type="InterPro" id="IPR013083">
    <property type="entry name" value="Znf_RING/FYVE/PHD"/>
</dbReference>
<dbReference type="STRING" id="8355.A0A1L8GS71"/>
<evidence type="ECO:0000313" key="5">
    <source>
        <dbReference type="Proteomes" id="UP000186698"/>
    </source>
</evidence>
<accession>A0A1L8GS71</accession>
<gene>
    <name evidence="6 7" type="primary">neurl3.S</name>
</gene>
<reference evidence="6" key="2">
    <citation type="submission" date="2025-08" db="UniProtKB">
        <authorList>
            <consortium name="RefSeq"/>
        </authorList>
    </citation>
    <scope>IDENTIFICATION</scope>
    <source>
        <strain evidence="6">J_2021</strain>
        <tissue evidence="6">Erythrocytes</tissue>
    </source>
</reference>
<dbReference type="PROSITE" id="PS51065">
    <property type="entry name" value="NHR"/>
    <property type="match status" value="1"/>
</dbReference>
<dbReference type="GeneID" id="108712755"/>
<dbReference type="PROSITE" id="PS50089">
    <property type="entry name" value="ZF_RING_2"/>
    <property type="match status" value="1"/>
</dbReference>
<dbReference type="InterPro" id="IPR037962">
    <property type="entry name" value="Neuralized"/>
</dbReference>
<dbReference type="GO" id="GO:0014069">
    <property type="term" value="C:postsynaptic density"/>
    <property type="evidence" value="ECO:0000318"/>
    <property type="project" value="GO_Central"/>
</dbReference>
<dbReference type="PANTHER" id="PTHR12429">
    <property type="entry name" value="NEURALIZED"/>
    <property type="match status" value="1"/>
</dbReference>
<dbReference type="InterPro" id="IPR001841">
    <property type="entry name" value="Znf_RING"/>
</dbReference>
<name>A0A1L8GS71_XENLA</name>
<dbReference type="KEGG" id="xla:108712755"/>
<keyword evidence="4" id="KW-0862">Zinc</keyword>
<evidence type="ECO:0000313" key="7">
    <source>
        <dbReference type="Xenbase" id="XB-GENE-17342109"/>
    </source>
</evidence>
<dbReference type="Gene3D" id="2.60.120.920">
    <property type="match status" value="1"/>
</dbReference>
<keyword evidence="3" id="KW-0863">Zinc-finger</keyword>
<sequence>MGGCISSETEGLSFHPFTKGSHISLNSCLHQAERQQSFHHGIVFSNRPLRSKEKLRIRVLKEEMRWHGALRIGFTSVDPSTLEPCCLPPFACPDLTNRPRFWGGGIPEELCQAGALLKFWLSRDGKVFCQQDGEPCARVLFSGIPKNKKLWAMLDVYGKTKAIQVVGGPSGKNQMLSCQCQINKDAQHLENGHSEEEITEQVVIPAANLNSCTDTSAWHSQKNFHIFLGDDPSCVICQDKMADTLLLPCGHCNFCQHCIEQLQGHSQSCPLCRQTIHSAQSIGCGNSIPNPIT</sequence>
<proteinExistence type="predicted"/>
<dbReference type="SMART" id="SM00184">
    <property type="entry name" value="RING"/>
    <property type="match status" value="1"/>
</dbReference>
<dbReference type="PANTHER" id="PTHR12429:SF37">
    <property type="entry name" value="E3 UBIQUITIN-PROTEIN LIGASE NEURL3"/>
    <property type="match status" value="1"/>
</dbReference>
<dbReference type="PaxDb" id="8355-A0A1L8GS71"/>
<dbReference type="CTD" id="108712755"/>
<dbReference type="GO" id="GO:0005886">
    <property type="term" value="C:plasma membrane"/>
    <property type="evidence" value="ECO:0000318"/>
    <property type="project" value="GO_Central"/>
</dbReference>
<keyword evidence="5" id="KW-1185">Reference proteome</keyword>
<dbReference type="Xenbase" id="XB-GENE-17342109">
    <property type="gene designation" value="neurl3.S"/>
</dbReference>
<dbReference type="Proteomes" id="UP000186698">
    <property type="component" value="Chromosome 3S"/>
</dbReference>
<dbReference type="GO" id="GO:0045746">
    <property type="term" value="P:negative regulation of Notch signaling pathway"/>
    <property type="evidence" value="ECO:0000318"/>
    <property type="project" value="GO_Central"/>
</dbReference>
<dbReference type="Bgee" id="108712755">
    <property type="expression patterns" value="Expressed in intestine and 5 other cell types or tissues"/>
</dbReference>
<evidence type="ECO:0000313" key="6">
    <source>
        <dbReference type="RefSeq" id="XP_018110643.1"/>
    </source>
</evidence>
<dbReference type="GO" id="GO:0008270">
    <property type="term" value="F:zinc ion binding"/>
    <property type="evidence" value="ECO:0007669"/>
    <property type="project" value="UniProtKB-KW"/>
</dbReference>
<evidence type="ECO:0000256" key="3">
    <source>
        <dbReference type="ARBA" id="ARBA00022771"/>
    </source>
</evidence>
<protein>
    <submittedName>
        <fullName evidence="6">E3 ubiquitin-protein ligase NEURL3</fullName>
    </submittedName>
</protein>
<dbReference type="Pfam" id="PF13920">
    <property type="entry name" value="zf-C3HC4_3"/>
    <property type="match status" value="1"/>
</dbReference>
<dbReference type="Gene3D" id="3.30.40.10">
    <property type="entry name" value="Zinc/RING finger domain, C3HC4 (zinc finger)"/>
    <property type="match status" value="1"/>
</dbReference>
<dbReference type="GO" id="GO:0061630">
    <property type="term" value="F:ubiquitin protein ligase activity"/>
    <property type="evidence" value="ECO:0000318"/>
    <property type="project" value="GO_Central"/>
</dbReference>
<dbReference type="SUPFAM" id="SSF57850">
    <property type="entry name" value="RING/U-box"/>
    <property type="match status" value="1"/>
</dbReference>
<dbReference type="Pfam" id="PF07177">
    <property type="entry name" value="Neuralized"/>
    <property type="match status" value="1"/>
</dbReference>
<dbReference type="OMA" id="HYITEDT"/>
<keyword evidence="1" id="KW-0479">Metal-binding</keyword>
<dbReference type="FunFam" id="2.60.120.920:FF:000005">
    <property type="entry name" value="Putative E3 ubiquitin-protein ligase NEURL1B"/>
    <property type="match status" value="1"/>
</dbReference>
<dbReference type="SMART" id="SM00588">
    <property type="entry name" value="NEUZ"/>
    <property type="match status" value="1"/>
</dbReference>
<dbReference type="RefSeq" id="XP_018110643.1">
    <property type="nucleotide sequence ID" value="XM_018255154.2"/>
</dbReference>